<gene>
    <name evidence="1" type="ORF">ISF26_21315</name>
</gene>
<dbReference type="InterPro" id="IPR009666">
    <property type="entry name" value="Uncharacterised_Ycf35"/>
</dbReference>
<dbReference type="EMBL" id="CP063845">
    <property type="protein sequence ID" value="UFP94261.1"/>
    <property type="molecule type" value="Genomic_DNA"/>
</dbReference>
<dbReference type="Proteomes" id="UP001054846">
    <property type="component" value="Chromosome"/>
</dbReference>
<keyword evidence="2" id="KW-1185">Reference proteome</keyword>
<dbReference type="Pfam" id="PF06868">
    <property type="entry name" value="DUF1257"/>
    <property type="match status" value="1"/>
</dbReference>
<dbReference type="RefSeq" id="WP_230841319.1">
    <property type="nucleotide sequence ID" value="NZ_CP063845.1"/>
</dbReference>
<reference evidence="1 2" key="1">
    <citation type="journal article" date="2021" name="Genome Biol. Evol.">
        <title>Complete Genome Sequencing of a Novel Gloeobacter Species from a Waterfall Cave in Mexico.</title>
        <authorList>
            <person name="Saw J.H."/>
            <person name="Cardona T."/>
            <person name="Montejano G."/>
        </authorList>
    </citation>
    <scope>NUCLEOTIDE SEQUENCE [LARGE SCALE GENOMIC DNA]</scope>
    <source>
        <strain evidence="1">MG652769</strain>
    </source>
</reference>
<protein>
    <submittedName>
        <fullName evidence="1">DUF1257 domain-containing protein</fullName>
    </submittedName>
</protein>
<dbReference type="PANTHER" id="PTHR39638:SF2">
    <property type="entry name" value="YCF35"/>
    <property type="match status" value="1"/>
</dbReference>
<name>A0ABY3PKR4_9CYAN</name>
<organism evidence="1 2">
    <name type="scientific">Gloeobacter morelensis MG652769</name>
    <dbReference type="NCBI Taxonomy" id="2781736"/>
    <lineage>
        <taxon>Bacteria</taxon>
        <taxon>Bacillati</taxon>
        <taxon>Cyanobacteriota</taxon>
        <taxon>Cyanophyceae</taxon>
        <taxon>Gloeobacterales</taxon>
        <taxon>Gloeobacteraceae</taxon>
        <taxon>Gloeobacter</taxon>
        <taxon>Gloeobacter morelensis</taxon>
    </lineage>
</organism>
<sequence>MGHFSTLRTTLTDGKLIAATFQDMGFEVLTGKHAYVRGYEGQRAHAEVVCVLNGNYDLGFLPNENGCYDLIGDLWGISIKYNQTDLICGIFKRYTIISAMKPCENRPQRLLAANYDTWLRTEHTDTALLGQRLQEIGFSPLGTRKPVPYLEGSARAKLAVERRTPPESFVDRSTILHWVRNQQGSLDLNISRGWQHQSVLAELLNEFVFF</sequence>
<evidence type="ECO:0000313" key="1">
    <source>
        <dbReference type="EMBL" id="UFP94261.1"/>
    </source>
</evidence>
<proteinExistence type="predicted"/>
<evidence type="ECO:0000313" key="2">
    <source>
        <dbReference type="Proteomes" id="UP001054846"/>
    </source>
</evidence>
<dbReference type="PANTHER" id="PTHR39638">
    <property type="entry name" value="YCF35"/>
    <property type="match status" value="1"/>
</dbReference>
<accession>A0ABY3PKR4</accession>